<dbReference type="SUPFAM" id="SSF49313">
    <property type="entry name" value="Cadherin-like"/>
    <property type="match status" value="1"/>
</dbReference>
<dbReference type="InterPro" id="IPR013783">
    <property type="entry name" value="Ig-like_fold"/>
</dbReference>
<organism evidence="1 2">
    <name type="scientific">Candidatus Magnetoglobus multicellularis str. Araruama</name>
    <dbReference type="NCBI Taxonomy" id="890399"/>
    <lineage>
        <taxon>Bacteria</taxon>
        <taxon>Pseudomonadati</taxon>
        <taxon>Thermodesulfobacteriota</taxon>
        <taxon>Desulfobacteria</taxon>
        <taxon>Desulfobacterales</taxon>
        <taxon>Desulfobacteraceae</taxon>
        <taxon>Candidatus Magnetoglobus</taxon>
    </lineage>
</organism>
<proteinExistence type="predicted"/>
<dbReference type="AlphaFoldDB" id="A0A1V1NQM8"/>
<dbReference type="GO" id="GO:0016020">
    <property type="term" value="C:membrane"/>
    <property type="evidence" value="ECO:0007669"/>
    <property type="project" value="InterPro"/>
</dbReference>
<accession>A0A1V1NQM8</accession>
<feature type="non-terminal residue" evidence="1">
    <location>
        <position position="1"/>
    </location>
</feature>
<evidence type="ECO:0008006" key="3">
    <source>
        <dbReference type="Google" id="ProtNLM"/>
    </source>
</evidence>
<dbReference type="GO" id="GO:0005509">
    <property type="term" value="F:calcium ion binding"/>
    <property type="evidence" value="ECO:0007669"/>
    <property type="project" value="InterPro"/>
</dbReference>
<dbReference type="InterPro" id="IPR015919">
    <property type="entry name" value="Cadherin-like_sf"/>
</dbReference>
<dbReference type="Proteomes" id="UP000189670">
    <property type="component" value="Unassembled WGS sequence"/>
</dbReference>
<protein>
    <recommendedName>
        <fullName evidence="3">Cadherin domain-containing protein</fullName>
    </recommendedName>
</protein>
<name>A0A1V1NQM8_9BACT</name>
<evidence type="ECO:0000313" key="1">
    <source>
        <dbReference type="EMBL" id="ETR64865.1"/>
    </source>
</evidence>
<sequence>SIALTVLDVNDPPQMGSIADQTTLEDIATSVISFTVVDNETASCSMTLSMTSSDTSLVPDEYLLSMCSGNEYSIVATPAMDQYGMATISVTIMDAGGLMASTSFTLTVTDVDDNIYMWTNNQAANVVLGQSNFNTNSSGTSSTKLTHGTAASVDLATGKLFISDRYNHRVLRFSSTDAAINGAAAEAVLGQADFNSG</sequence>
<dbReference type="EMBL" id="ATBP01003532">
    <property type="protein sequence ID" value="ETR64865.1"/>
    <property type="molecule type" value="Genomic_DNA"/>
</dbReference>
<dbReference type="Gene3D" id="2.60.40.10">
    <property type="entry name" value="Immunoglobulins"/>
    <property type="match status" value="1"/>
</dbReference>
<reference evidence="2" key="1">
    <citation type="submission" date="2012-11" db="EMBL/GenBank/DDBJ databases">
        <authorList>
            <person name="Lucero-Rivera Y.E."/>
            <person name="Tovar-Ramirez D."/>
        </authorList>
    </citation>
    <scope>NUCLEOTIDE SEQUENCE [LARGE SCALE GENOMIC DNA]</scope>
    <source>
        <strain evidence="2">Araruama</strain>
    </source>
</reference>
<evidence type="ECO:0000313" key="2">
    <source>
        <dbReference type="Proteomes" id="UP000189670"/>
    </source>
</evidence>
<gene>
    <name evidence="1" type="ORF">OMM_15229</name>
</gene>
<comment type="caution">
    <text evidence="1">The sequence shown here is derived from an EMBL/GenBank/DDBJ whole genome shotgun (WGS) entry which is preliminary data.</text>
</comment>
<feature type="non-terminal residue" evidence="1">
    <location>
        <position position="197"/>
    </location>
</feature>